<dbReference type="PANTHER" id="PTHR43358">
    <property type="entry name" value="ALPHA/BETA-HYDROLASE"/>
    <property type="match status" value="1"/>
</dbReference>
<keyword evidence="3" id="KW-1185">Reference proteome</keyword>
<dbReference type="Pfam" id="PF12146">
    <property type="entry name" value="Hydrolase_4"/>
    <property type="match status" value="1"/>
</dbReference>
<dbReference type="Gene3D" id="3.40.50.1820">
    <property type="entry name" value="alpha/beta hydrolase"/>
    <property type="match status" value="1"/>
</dbReference>
<dbReference type="InterPro" id="IPR029058">
    <property type="entry name" value="AB_hydrolase_fold"/>
</dbReference>
<evidence type="ECO:0000313" key="2">
    <source>
        <dbReference type="EMBL" id="GGH75266.1"/>
    </source>
</evidence>
<dbReference type="InterPro" id="IPR030476">
    <property type="entry name" value="Pentaxin_CS"/>
</dbReference>
<reference evidence="2" key="2">
    <citation type="submission" date="2020-09" db="EMBL/GenBank/DDBJ databases">
        <authorList>
            <person name="Sun Q."/>
            <person name="Zhou Y."/>
        </authorList>
    </citation>
    <scope>NUCLEOTIDE SEQUENCE</scope>
    <source>
        <strain evidence="2">CGMCC 1.15290</strain>
    </source>
</reference>
<evidence type="ECO:0000259" key="1">
    <source>
        <dbReference type="Pfam" id="PF12146"/>
    </source>
</evidence>
<dbReference type="PROSITE" id="PS00289">
    <property type="entry name" value="PTX_1"/>
    <property type="match status" value="1"/>
</dbReference>
<dbReference type="InterPro" id="IPR022742">
    <property type="entry name" value="Hydrolase_4"/>
</dbReference>
<reference evidence="2" key="1">
    <citation type="journal article" date="2014" name="Int. J. Syst. Evol. Microbiol.">
        <title>Complete genome sequence of Corynebacterium casei LMG S-19264T (=DSM 44701T), isolated from a smear-ripened cheese.</title>
        <authorList>
            <consortium name="US DOE Joint Genome Institute (JGI-PGF)"/>
            <person name="Walter F."/>
            <person name="Albersmeier A."/>
            <person name="Kalinowski J."/>
            <person name="Ruckert C."/>
        </authorList>
    </citation>
    <scope>NUCLEOTIDE SEQUENCE</scope>
    <source>
        <strain evidence="2">CGMCC 1.15290</strain>
    </source>
</reference>
<dbReference type="AlphaFoldDB" id="A0A917J3E0"/>
<gene>
    <name evidence="2" type="ORF">GCM10011379_38670</name>
</gene>
<protein>
    <recommendedName>
        <fullName evidence="1">Serine aminopeptidase S33 domain-containing protein</fullName>
    </recommendedName>
</protein>
<accession>A0A917J3E0</accession>
<feature type="domain" description="Serine aminopeptidase S33" evidence="1">
    <location>
        <begin position="98"/>
        <end position="207"/>
    </location>
</feature>
<dbReference type="SUPFAM" id="SSF53474">
    <property type="entry name" value="alpha/beta-Hydrolases"/>
    <property type="match status" value="1"/>
</dbReference>
<sequence length="318" mass="35988">MKKTSRFKKVLLWSLLLLFVLVNVIAFFHARKFTWYTPGLTVRSNSAAHYTLSQKINMLLTGINNPRPVNKTKPNQPYQTIRLQSNKQIECWLMKVPAAKGTILLCHGYGGDKSKMLDKAYVFLQLGYNTMLVDFMGSGGSEGNQTTIGYKEAEEVHTCVTWLSQQGEKNIFVFGTSMGAAATMKALQDYPNLPVKAAILECPFSTMLQTVKNRFENQHIPPVPMAWLLVFWGGAQNGFNAFSHNPVEYAAHITTPVLLVWGEKDDRVKRLENEAIFAAFKGPKQLKTFPEAGHDNYLIKYKAEWTTAMKDYLAQIRH</sequence>
<organism evidence="2 3">
    <name type="scientific">Filimonas zeae</name>
    <dbReference type="NCBI Taxonomy" id="1737353"/>
    <lineage>
        <taxon>Bacteria</taxon>
        <taxon>Pseudomonadati</taxon>
        <taxon>Bacteroidota</taxon>
        <taxon>Chitinophagia</taxon>
        <taxon>Chitinophagales</taxon>
        <taxon>Chitinophagaceae</taxon>
        <taxon>Filimonas</taxon>
    </lineage>
</organism>
<proteinExistence type="predicted"/>
<dbReference type="Proteomes" id="UP000627292">
    <property type="component" value="Unassembled WGS sequence"/>
</dbReference>
<dbReference type="InterPro" id="IPR052920">
    <property type="entry name" value="DNA-binding_regulatory"/>
</dbReference>
<comment type="caution">
    <text evidence="2">The sequence shown here is derived from an EMBL/GenBank/DDBJ whole genome shotgun (WGS) entry which is preliminary data.</text>
</comment>
<dbReference type="RefSeq" id="WP_188955401.1">
    <property type="nucleotide sequence ID" value="NZ_BMIB01000004.1"/>
</dbReference>
<dbReference type="PANTHER" id="PTHR43358:SF4">
    <property type="entry name" value="ALPHA_BETA HYDROLASE FOLD-1 DOMAIN-CONTAINING PROTEIN"/>
    <property type="match status" value="1"/>
</dbReference>
<name>A0A917J3E0_9BACT</name>
<dbReference type="EMBL" id="BMIB01000004">
    <property type="protein sequence ID" value="GGH75266.1"/>
    <property type="molecule type" value="Genomic_DNA"/>
</dbReference>
<evidence type="ECO:0000313" key="3">
    <source>
        <dbReference type="Proteomes" id="UP000627292"/>
    </source>
</evidence>